<feature type="binding site" evidence="12">
    <location>
        <position position="245"/>
    </location>
    <ligand>
        <name>Zn(2+)</name>
        <dbReference type="ChEBI" id="CHEBI:29105"/>
    </ligand>
</feature>
<dbReference type="GO" id="GO:0009245">
    <property type="term" value="P:lipid A biosynthetic process"/>
    <property type="evidence" value="ECO:0007669"/>
    <property type="project" value="UniProtKB-UniRule"/>
</dbReference>
<organism evidence="13 14">
    <name type="scientific">Desulfovibrio litoralis DSM 11393</name>
    <dbReference type="NCBI Taxonomy" id="1121455"/>
    <lineage>
        <taxon>Bacteria</taxon>
        <taxon>Pseudomonadati</taxon>
        <taxon>Thermodesulfobacteriota</taxon>
        <taxon>Desulfovibrionia</taxon>
        <taxon>Desulfovibrionales</taxon>
        <taxon>Desulfovibrionaceae</taxon>
        <taxon>Desulfovibrio</taxon>
    </lineage>
</organism>
<keyword evidence="7 12" id="KW-0479">Metal-binding</keyword>
<dbReference type="UniPathway" id="UPA00359">
    <property type="reaction ID" value="UER00478"/>
</dbReference>
<dbReference type="InterPro" id="IPR015870">
    <property type="entry name" value="UDP-acyl_N-AcGlcN_deAcase_N"/>
</dbReference>
<dbReference type="GO" id="GO:0016020">
    <property type="term" value="C:membrane"/>
    <property type="evidence" value="ECO:0007669"/>
    <property type="project" value="GOC"/>
</dbReference>
<comment type="function">
    <text evidence="2 12">Catalyzes the hydrolysis of UDP-3-O-myristoyl-N-acetylglucosamine to form UDP-3-O-myristoylglucosamine and acetate, the committed step in lipid A biosynthesis.</text>
</comment>
<sequence length="313" mass="34638">MYQTTIKQQVSCNGIGLHSGKTINMTFCPAIENSGIVFEVKQNEIPQRLSLKPNAVIATELATTLGQVDTFGIPQNSVSVSTIEHVLAAVRALNIDNILIKVDGFEVPVLDGSAAPYLILFQEAGITQQNAIRRVLRIKKELSLQENGKSIIARPHKGFFVDYTIDFPHPLIKTQRLKIEITPESFKKIAFARTFGFFEQVEAMRKRGLALGGSLENAIVLNQNSVLNPEGLRSPDEFVRHKVLDFVGDMAMLGTPLEGSFTVHCSGHALNNSFLRMLVEHEDEYLLNPNAPKTTHIPKNSLNSATFRPSFSL</sequence>
<keyword evidence="10 12" id="KW-0443">Lipid metabolism</keyword>
<keyword evidence="9 12" id="KW-0862">Zinc</keyword>
<evidence type="ECO:0000313" key="13">
    <source>
        <dbReference type="EMBL" id="SHN68804.1"/>
    </source>
</evidence>
<dbReference type="GO" id="GO:0046872">
    <property type="term" value="F:metal ion binding"/>
    <property type="evidence" value="ECO:0007669"/>
    <property type="project" value="UniProtKB-KW"/>
</dbReference>
<keyword evidence="5 12" id="KW-0444">Lipid biosynthesis</keyword>
<evidence type="ECO:0000256" key="1">
    <source>
        <dbReference type="ARBA" id="ARBA00001947"/>
    </source>
</evidence>
<evidence type="ECO:0000256" key="7">
    <source>
        <dbReference type="ARBA" id="ARBA00022723"/>
    </source>
</evidence>
<dbReference type="AlphaFoldDB" id="A0A1M7TDE8"/>
<keyword evidence="8 12" id="KW-0378">Hydrolase</keyword>
<feature type="active site" description="Proton donor" evidence="12">
    <location>
        <position position="268"/>
    </location>
</feature>
<dbReference type="EMBL" id="FRDI01000010">
    <property type="protein sequence ID" value="SHN68804.1"/>
    <property type="molecule type" value="Genomic_DNA"/>
</dbReference>
<accession>A0A1M7TDE8</accession>
<proteinExistence type="inferred from homology"/>
<dbReference type="PANTHER" id="PTHR33694">
    <property type="entry name" value="UDP-3-O-ACYL-N-ACETYLGLUCOSAMINE DEACETYLASE 1, MITOCHONDRIAL-RELATED"/>
    <property type="match status" value="1"/>
</dbReference>
<evidence type="ECO:0000256" key="5">
    <source>
        <dbReference type="ARBA" id="ARBA00022516"/>
    </source>
</evidence>
<dbReference type="Gene3D" id="3.30.230.20">
    <property type="entry name" value="lpxc deacetylase, domain 1"/>
    <property type="match status" value="1"/>
</dbReference>
<dbReference type="STRING" id="1121455.SAMN02745728_01894"/>
<feature type="binding site" evidence="12">
    <location>
        <position position="241"/>
    </location>
    <ligand>
        <name>Zn(2+)</name>
        <dbReference type="ChEBI" id="CHEBI:29105"/>
    </ligand>
</feature>
<dbReference type="Gene3D" id="3.30.1700.10">
    <property type="entry name" value="lpxc deacetylase, domain 2"/>
    <property type="match status" value="1"/>
</dbReference>
<dbReference type="RefSeq" id="WP_072697579.1">
    <property type="nucleotide sequence ID" value="NZ_FRDI01000010.1"/>
</dbReference>
<dbReference type="SUPFAM" id="SSF54211">
    <property type="entry name" value="Ribosomal protein S5 domain 2-like"/>
    <property type="match status" value="2"/>
</dbReference>
<evidence type="ECO:0000256" key="3">
    <source>
        <dbReference type="ARBA" id="ARBA00005002"/>
    </source>
</evidence>
<evidence type="ECO:0000256" key="11">
    <source>
        <dbReference type="ARBA" id="ARBA00024535"/>
    </source>
</evidence>
<dbReference type="InterPro" id="IPR004463">
    <property type="entry name" value="UDP-acyl_GlcNac_deAcase"/>
</dbReference>
<dbReference type="EC" id="3.5.1.108" evidence="4 12"/>
<evidence type="ECO:0000256" key="9">
    <source>
        <dbReference type="ARBA" id="ARBA00022833"/>
    </source>
</evidence>
<evidence type="ECO:0000256" key="12">
    <source>
        <dbReference type="HAMAP-Rule" id="MF_00388"/>
    </source>
</evidence>
<dbReference type="InterPro" id="IPR011334">
    <property type="entry name" value="UDP-acyl_GlcNac_deAcase_C"/>
</dbReference>
<feature type="binding site" evidence="12">
    <location>
        <position position="85"/>
    </location>
    <ligand>
        <name>Zn(2+)</name>
        <dbReference type="ChEBI" id="CHEBI:29105"/>
    </ligand>
</feature>
<keyword evidence="14" id="KW-1185">Reference proteome</keyword>
<gene>
    <name evidence="12" type="primary">lpxC</name>
    <name evidence="13" type="ORF">SAMN02745728_01894</name>
</gene>
<name>A0A1M7TDE8_9BACT</name>
<evidence type="ECO:0000256" key="4">
    <source>
        <dbReference type="ARBA" id="ARBA00012745"/>
    </source>
</evidence>
<dbReference type="Proteomes" id="UP000186469">
    <property type="component" value="Unassembled WGS sequence"/>
</dbReference>
<evidence type="ECO:0000256" key="6">
    <source>
        <dbReference type="ARBA" id="ARBA00022556"/>
    </source>
</evidence>
<comment type="cofactor">
    <cofactor evidence="1 12">
        <name>Zn(2+)</name>
        <dbReference type="ChEBI" id="CHEBI:29105"/>
    </cofactor>
</comment>
<comment type="similarity">
    <text evidence="12">Belongs to the LpxC family.</text>
</comment>
<dbReference type="NCBIfam" id="TIGR00325">
    <property type="entry name" value="lpxC"/>
    <property type="match status" value="1"/>
</dbReference>
<comment type="pathway">
    <text evidence="3 12">Glycolipid biosynthesis; lipid IV(A) biosynthesis; lipid IV(A) from (3R)-3-hydroxytetradecanoyl-[acyl-carrier-protein] and UDP-N-acetyl-alpha-D-glucosamine: step 2/6.</text>
</comment>
<evidence type="ECO:0000256" key="10">
    <source>
        <dbReference type="ARBA" id="ARBA00023098"/>
    </source>
</evidence>
<keyword evidence="6 12" id="KW-0441">Lipid A biosynthesis</keyword>
<dbReference type="Pfam" id="PF03331">
    <property type="entry name" value="LpxC"/>
    <property type="match status" value="1"/>
</dbReference>
<dbReference type="HAMAP" id="MF_00388">
    <property type="entry name" value="LpxC"/>
    <property type="match status" value="1"/>
</dbReference>
<dbReference type="GO" id="GO:0103117">
    <property type="term" value="F:UDP-3-O-acyl-N-acetylglucosamine deacetylase activity"/>
    <property type="evidence" value="ECO:0007669"/>
    <property type="project" value="UniProtKB-UniRule"/>
</dbReference>
<reference evidence="13 14" key="1">
    <citation type="submission" date="2016-12" db="EMBL/GenBank/DDBJ databases">
        <authorList>
            <person name="Song W.-J."/>
            <person name="Kurnit D.M."/>
        </authorList>
    </citation>
    <scope>NUCLEOTIDE SEQUENCE [LARGE SCALE GENOMIC DNA]</scope>
    <source>
        <strain evidence="13 14">DSM 11393</strain>
    </source>
</reference>
<dbReference type="PANTHER" id="PTHR33694:SF1">
    <property type="entry name" value="UDP-3-O-ACYL-N-ACETYLGLUCOSAMINE DEACETYLASE 1, MITOCHONDRIAL-RELATED"/>
    <property type="match status" value="1"/>
</dbReference>
<evidence type="ECO:0000256" key="8">
    <source>
        <dbReference type="ARBA" id="ARBA00022801"/>
    </source>
</evidence>
<comment type="catalytic activity">
    <reaction evidence="11 12">
        <text>a UDP-3-O-[(3R)-3-hydroxyacyl]-N-acetyl-alpha-D-glucosamine + H2O = a UDP-3-O-[(3R)-3-hydroxyacyl]-alpha-D-glucosamine + acetate</text>
        <dbReference type="Rhea" id="RHEA:67816"/>
        <dbReference type="ChEBI" id="CHEBI:15377"/>
        <dbReference type="ChEBI" id="CHEBI:30089"/>
        <dbReference type="ChEBI" id="CHEBI:137740"/>
        <dbReference type="ChEBI" id="CHEBI:173225"/>
        <dbReference type="EC" id="3.5.1.108"/>
    </reaction>
</comment>
<protein>
    <recommendedName>
        <fullName evidence="4 12">UDP-3-O-acyl-N-acetylglucosamine deacetylase</fullName>
        <shortName evidence="12">UDP-3-O-acyl-GlcNAc deacetylase</shortName>
        <ecNumber evidence="4 12">3.5.1.108</ecNumber>
    </recommendedName>
    <alternativeName>
        <fullName evidence="12">UDP-3-O-[R-3-hydroxymyristoyl]-N-acetylglucosamine deacetylase</fullName>
    </alternativeName>
</protein>
<evidence type="ECO:0000256" key="2">
    <source>
        <dbReference type="ARBA" id="ARBA00002923"/>
    </source>
</evidence>
<dbReference type="OrthoDB" id="9802746at2"/>
<dbReference type="InterPro" id="IPR020568">
    <property type="entry name" value="Ribosomal_Su5_D2-typ_SF"/>
</dbReference>
<evidence type="ECO:0000313" key="14">
    <source>
        <dbReference type="Proteomes" id="UP000186469"/>
    </source>
</evidence>